<evidence type="ECO:0000313" key="3">
    <source>
        <dbReference type="EMBL" id="RZB65192.1"/>
    </source>
</evidence>
<dbReference type="Pfam" id="PF02181">
    <property type="entry name" value="FH2"/>
    <property type="match status" value="1"/>
</dbReference>
<dbReference type="SUPFAM" id="SSF101447">
    <property type="entry name" value="Formin homology 2 domain (FH2 domain)"/>
    <property type="match status" value="1"/>
</dbReference>
<dbReference type="InterPro" id="IPR027643">
    <property type="entry name" value="Formin-like_plant"/>
</dbReference>
<comment type="similarity">
    <text evidence="1">Belongs to the formin-like family. Class-I subfamily.</text>
</comment>
<dbReference type="InterPro" id="IPR042201">
    <property type="entry name" value="FH2_Formin_sf"/>
</dbReference>
<dbReference type="InterPro" id="IPR015425">
    <property type="entry name" value="FH2_Formin"/>
</dbReference>
<evidence type="ECO:0000313" key="4">
    <source>
        <dbReference type="Proteomes" id="UP000289340"/>
    </source>
</evidence>
<organism evidence="3 4">
    <name type="scientific">Glycine soja</name>
    <name type="common">Wild soybean</name>
    <dbReference type="NCBI Taxonomy" id="3848"/>
    <lineage>
        <taxon>Eukaryota</taxon>
        <taxon>Viridiplantae</taxon>
        <taxon>Streptophyta</taxon>
        <taxon>Embryophyta</taxon>
        <taxon>Tracheophyta</taxon>
        <taxon>Spermatophyta</taxon>
        <taxon>Magnoliopsida</taxon>
        <taxon>eudicotyledons</taxon>
        <taxon>Gunneridae</taxon>
        <taxon>Pentapetalae</taxon>
        <taxon>rosids</taxon>
        <taxon>fabids</taxon>
        <taxon>Fabales</taxon>
        <taxon>Fabaceae</taxon>
        <taxon>Papilionoideae</taxon>
        <taxon>50 kb inversion clade</taxon>
        <taxon>NPAAA clade</taxon>
        <taxon>indigoferoid/millettioid clade</taxon>
        <taxon>Phaseoleae</taxon>
        <taxon>Glycine</taxon>
        <taxon>Glycine subgen. Soja</taxon>
    </lineage>
</organism>
<dbReference type="AlphaFoldDB" id="A0A445GVH6"/>
<keyword evidence="4" id="KW-1185">Reference proteome</keyword>
<reference evidence="3 4" key="1">
    <citation type="submission" date="2018-09" db="EMBL/GenBank/DDBJ databases">
        <title>A high-quality reference genome of wild soybean provides a powerful tool to mine soybean genomes.</title>
        <authorList>
            <person name="Xie M."/>
            <person name="Chung C.Y.L."/>
            <person name="Li M.-W."/>
            <person name="Wong F.-L."/>
            <person name="Chan T.-F."/>
            <person name="Lam H.-M."/>
        </authorList>
    </citation>
    <scope>NUCLEOTIDE SEQUENCE [LARGE SCALE GENOMIC DNA]</scope>
    <source>
        <strain evidence="4">cv. W05</strain>
        <tissue evidence="3">Hypocotyl of etiolated seedlings</tissue>
    </source>
</reference>
<protein>
    <submittedName>
        <fullName evidence="3">Formin-like protein 1</fullName>
    </submittedName>
</protein>
<proteinExistence type="inferred from homology"/>
<dbReference type="PANTHER" id="PTHR23213:SF368">
    <property type="entry name" value="HISTONE H3-K79 METHYLTRANSFERASE"/>
    <property type="match status" value="1"/>
</dbReference>
<dbReference type="GO" id="GO:0051015">
    <property type="term" value="F:actin filament binding"/>
    <property type="evidence" value="ECO:0007669"/>
    <property type="project" value="InterPro"/>
</dbReference>
<evidence type="ECO:0000256" key="1">
    <source>
        <dbReference type="ARBA" id="ARBA00025793"/>
    </source>
</evidence>
<name>A0A445GVH6_GLYSO</name>
<feature type="domain" description="FH2" evidence="2">
    <location>
        <begin position="1"/>
        <end position="160"/>
    </location>
</feature>
<dbReference type="Proteomes" id="UP000289340">
    <property type="component" value="Chromosome 15"/>
</dbReference>
<accession>A0A445GVH6</accession>
<comment type="caution">
    <text evidence="3">The sequence shown here is derived from an EMBL/GenBank/DDBJ whole genome shotgun (WGS) entry which is preliminary data.</text>
</comment>
<sequence>MKVLSIEKLQLNNADLGDEGAKAIAEMLKENSSLQMAPTKEEESKLKEFQDESPFKLGLAEKFLKVVLGIPFAFKKVDAMLYIANFDSELEYLKNPFETLEIDLSVSKELNMHHVGFVDTEDMNLTSGKRKFSSMVGYSSSKLAEARKDVESVGYYIDAG</sequence>
<gene>
    <name evidence="3" type="ORF">D0Y65_041300</name>
</gene>
<dbReference type="Gene3D" id="1.20.58.2220">
    <property type="entry name" value="Formin, FH2 domain"/>
    <property type="match status" value="1"/>
</dbReference>
<dbReference type="SMART" id="SM00368">
    <property type="entry name" value="LRR_RI"/>
    <property type="match status" value="1"/>
</dbReference>
<dbReference type="GO" id="GO:0045010">
    <property type="term" value="P:actin nucleation"/>
    <property type="evidence" value="ECO:0007669"/>
    <property type="project" value="InterPro"/>
</dbReference>
<dbReference type="PROSITE" id="PS51444">
    <property type="entry name" value="FH2"/>
    <property type="match status" value="1"/>
</dbReference>
<dbReference type="PANTHER" id="PTHR23213">
    <property type="entry name" value="FORMIN-RELATED"/>
    <property type="match status" value="1"/>
</dbReference>
<dbReference type="EMBL" id="QZWG01000015">
    <property type="protein sequence ID" value="RZB65192.1"/>
    <property type="molecule type" value="Genomic_DNA"/>
</dbReference>
<evidence type="ECO:0000259" key="2">
    <source>
        <dbReference type="PROSITE" id="PS51444"/>
    </source>
</evidence>
<dbReference type="SUPFAM" id="SSF52047">
    <property type="entry name" value="RNI-like"/>
    <property type="match status" value="1"/>
</dbReference>